<comment type="function">
    <text evidence="1">Mediates the side-chain deamidation of N-terminal glutamine residues to glutamate, an important step in N-end rule pathway of protein degradation. Conversion of the resulting N-terminal glutamine to glutamate renders the protein susceptible to arginylation, polyubiquitination and degradation as specified by the N-end rule. Does not act on substrates with internal or C-terminal glutamine and does not act on non-glutamine residues in any position. Does not deaminate acetylated N-terminal glutamine. With the exception of proline, all tested second-position residues on substrate peptides do not greatly influence the activity. In contrast, a proline at position 2, virtually abolishes deamidation of N-terminal glutamine.</text>
</comment>
<sequence length="191" mass="22456">MLKTLRREDCVYTSCYCEENVWQLCSKFRSEGENLQYFNVLFISNEQRTVPLWKQRSSVGEGPVVWDYHVVLVWSGPGVEPLVFDLDSILDFPCTLQQFVRESLRSDQQLLPQFHRMVRLVPAGLFLQTFSSDRSHMKRPDGTWSATLPEYPPILTPDTNFNLDQFIQMKQDLDLGWVYSLQDFKTRFNMV</sequence>
<comment type="catalytic activity">
    <reaction evidence="7 8">
        <text>N-terminal L-glutaminyl-[protein] + H2O = N-terminal L-glutamyl-[protein] + NH4(+)</text>
        <dbReference type="Rhea" id="RHEA:50680"/>
        <dbReference type="Rhea" id="RHEA-COMP:12668"/>
        <dbReference type="Rhea" id="RHEA-COMP:12777"/>
        <dbReference type="ChEBI" id="CHEBI:15377"/>
        <dbReference type="ChEBI" id="CHEBI:28938"/>
        <dbReference type="ChEBI" id="CHEBI:64721"/>
        <dbReference type="ChEBI" id="CHEBI:64722"/>
        <dbReference type="EC" id="3.5.1.122"/>
    </reaction>
</comment>
<dbReference type="EC" id="3.5.1.122" evidence="4 8"/>
<dbReference type="AlphaFoldDB" id="A0AAV2KDS8"/>
<evidence type="ECO:0000313" key="11">
    <source>
        <dbReference type="Proteomes" id="UP001497482"/>
    </source>
</evidence>
<comment type="subunit">
    <text evidence="3 8">Monomer.</text>
</comment>
<evidence type="ECO:0000256" key="2">
    <source>
        <dbReference type="ARBA" id="ARBA00008985"/>
    </source>
</evidence>
<protein>
    <recommendedName>
        <fullName evidence="5 8">Protein N-terminal glutamine amidohydrolase</fullName>
        <ecNumber evidence="4 8">3.5.1.122</ecNumber>
    </recommendedName>
    <alternativeName>
        <fullName evidence="8">Protein NH2-terminal glutamine deamidase</fullName>
    </alternativeName>
</protein>
<dbReference type="Pfam" id="PF09764">
    <property type="entry name" value="Nt_Gln_amidase"/>
    <property type="match status" value="1"/>
</dbReference>
<dbReference type="Proteomes" id="UP001497482">
    <property type="component" value="Chromosome 18"/>
</dbReference>
<evidence type="ECO:0000256" key="3">
    <source>
        <dbReference type="ARBA" id="ARBA00011245"/>
    </source>
</evidence>
<evidence type="ECO:0000259" key="9">
    <source>
        <dbReference type="Pfam" id="PF09764"/>
    </source>
</evidence>
<accession>A0AAV2KDS8</accession>
<evidence type="ECO:0000256" key="1">
    <source>
        <dbReference type="ARBA" id="ARBA00002022"/>
    </source>
</evidence>
<dbReference type="PANTHER" id="PTHR13035">
    <property type="entry name" value="PROTEIN N-TERMINAL GLUTAMINE AMIDOHYDROLASE"/>
    <property type="match status" value="1"/>
</dbReference>
<evidence type="ECO:0000256" key="4">
    <source>
        <dbReference type="ARBA" id="ARBA00012718"/>
    </source>
</evidence>
<feature type="domain" description="Protein N-terminal glutamine amidohydrolase alpha beta roll" evidence="9">
    <location>
        <begin position="12"/>
        <end position="188"/>
    </location>
</feature>
<dbReference type="InterPro" id="IPR037132">
    <property type="entry name" value="N_Gln_amidohydro_ab_roll_sf"/>
</dbReference>
<dbReference type="GO" id="GO:0005634">
    <property type="term" value="C:nucleus"/>
    <property type="evidence" value="ECO:0007669"/>
    <property type="project" value="TreeGrafter"/>
</dbReference>
<dbReference type="EMBL" id="OZ035840">
    <property type="protein sequence ID" value="CAL1588133.1"/>
    <property type="molecule type" value="Genomic_DNA"/>
</dbReference>
<evidence type="ECO:0000256" key="5">
    <source>
        <dbReference type="ARBA" id="ARBA00021247"/>
    </source>
</evidence>
<dbReference type="GO" id="GO:0005829">
    <property type="term" value="C:cytosol"/>
    <property type="evidence" value="ECO:0007669"/>
    <property type="project" value="TreeGrafter"/>
</dbReference>
<dbReference type="Gene3D" id="3.10.620.10">
    <property type="entry name" value="Protein N-terminal glutamine amidohydrolase, alpha beta roll"/>
    <property type="match status" value="1"/>
</dbReference>
<keyword evidence="6 8" id="KW-0378">Hydrolase</keyword>
<gene>
    <name evidence="10" type="ORF">KC01_LOCUS17990</name>
</gene>
<proteinExistence type="inferred from homology"/>
<dbReference type="PANTHER" id="PTHR13035:SF0">
    <property type="entry name" value="PROTEIN N-TERMINAL GLUTAMINE AMIDOHYDROLASE"/>
    <property type="match status" value="1"/>
</dbReference>
<name>A0AAV2KDS8_KNICA</name>
<evidence type="ECO:0000256" key="7">
    <source>
        <dbReference type="ARBA" id="ARBA00048768"/>
    </source>
</evidence>
<dbReference type="GO" id="GO:0008418">
    <property type="term" value="F:protein-N-terminal asparagine amidohydrolase activity"/>
    <property type="evidence" value="ECO:0007669"/>
    <property type="project" value="UniProtKB-UniRule"/>
</dbReference>
<organism evidence="10 11">
    <name type="scientific">Knipowitschia caucasica</name>
    <name type="common">Caucasian dwarf goby</name>
    <name type="synonym">Pomatoschistus caucasicus</name>
    <dbReference type="NCBI Taxonomy" id="637954"/>
    <lineage>
        <taxon>Eukaryota</taxon>
        <taxon>Metazoa</taxon>
        <taxon>Chordata</taxon>
        <taxon>Craniata</taxon>
        <taxon>Vertebrata</taxon>
        <taxon>Euteleostomi</taxon>
        <taxon>Actinopterygii</taxon>
        <taxon>Neopterygii</taxon>
        <taxon>Teleostei</taxon>
        <taxon>Neoteleostei</taxon>
        <taxon>Acanthomorphata</taxon>
        <taxon>Gobiaria</taxon>
        <taxon>Gobiiformes</taxon>
        <taxon>Gobioidei</taxon>
        <taxon>Gobiidae</taxon>
        <taxon>Gobiinae</taxon>
        <taxon>Knipowitschia</taxon>
    </lineage>
</organism>
<keyword evidence="11" id="KW-1185">Reference proteome</keyword>
<evidence type="ECO:0000256" key="8">
    <source>
        <dbReference type="RuleBase" id="RU367082"/>
    </source>
</evidence>
<evidence type="ECO:0000313" key="10">
    <source>
        <dbReference type="EMBL" id="CAL1588133.1"/>
    </source>
</evidence>
<comment type="similarity">
    <text evidence="2 8">Belongs to the NTAQ1 family.</text>
</comment>
<evidence type="ECO:0000256" key="6">
    <source>
        <dbReference type="ARBA" id="ARBA00022801"/>
    </source>
</evidence>
<dbReference type="InterPro" id="IPR039733">
    <property type="entry name" value="NTAQ1"/>
</dbReference>
<dbReference type="InterPro" id="IPR023128">
    <property type="entry name" value="Prot_N_Gln_amidohydro_ab_roll"/>
</dbReference>
<reference evidence="10 11" key="1">
    <citation type="submission" date="2024-04" db="EMBL/GenBank/DDBJ databases">
        <authorList>
            <person name="Waldvogel A.-M."/>
            <person name="Schoenle A."/>
        </authorList>
    </citation>
    <scope>NUCLEOTIDE SEQUENCE [LARGE SCALE GENOMIC DNA]</scope>
</reference>
<dbReference type="GO" id="GO:0070773">
    <property type="term" value="F:protein-N-terminal glutamine amidohydrolase activity"/>
    <property type="evidence" value="ECO:0007669"/>
    <property type="project" value="UniProtKB-UniRule"/>
</dbReference>